<gene>
    <name evidence="2" type="primary">LOC113081148</name>
</gene>
<reference evidence="2" key="1">
    <citation type="submission" date="2025-08" db="UniProtKB">
        <authorList>
            <consortium name="RefSeq"/>
        </authorList>
    </citation>
    <scope>IDENTIFICATION</scope>
    <source>
        <strain evidence="2">Wakin</strain>
        <tissue evidence="2">Muscle</tissue>
    </source>
</reference>
<name>A0A6P6NJ32_CARAU</name>
<dbReference type="GeneID" id="113081148"/>
<evidence type="ECO:0000313" key="1">
    <source>
        <dbReference type="Proteomes" id="UP000515129"/>
    </source>
</evidence>
<protein>
    <submittedName>
        <fullName evidence="2">Uncharacterized protein LOC113081148 isoform X3</fullName>
    </submittedName>
</protein>
<accession>A0A6P6NJ32</accession>
<dbReference type="RefSeq" id="XP_026108982.1">
    <property type="nucleotide sequence ID" value="XM_026253197.1"/>
</dbReference>
<evidence type="ECO:0000313" key="2">
    <source>
        <dbReference type="RefSeq" id="XP_026108982.1"/>
    </source>
</evidence>
<keyword evidence="1" id="KW-1185">Reference proteome</keyword>
<proteinExistence type="predicted"/>
<organism evidence="1 2">
    <name type="scientific">Carassius auratus</name>
    <name type="common">Goldfish</name>
    <dbReference type="NCBI Taxonomy" id="7957"/>
    <lineage>
        <taxon>Eukaryota</taxon>
        <taxon>Metazoa</taxon>
        <taxon>Chordata</taxon>
        <taxon>Craniata</taxon>
        <taxon>Vertebrata</taxon>
        <taxon>Euteleostomi</taxon>
        <taxon>Actinopterygii</taxon>
        <taxon>Neopterygii</taxon>
        <taxon>Teleostei</taxon>
        <taxon>Ostariophysi</taxon>
        <taxon>Cypriniformes</taxon>
        <taxon>Cyprinidae</taxon>
        <taxon>Cyprininae</taxon>
        <taxon>Carassius</taxon>
    </lineage>
</organism>
<dbReference type="AlphaFoldDB" id="A0A6P6NJ32"/>
<sequence length="110" mass="12180">MCGALVLSQRLQENVPVVWSLTVEVSGCVSDTHFITHSHDSQQTLNPPQHKLPSSDRSCFDRVEKESEFIDTVMSSTAQHVNHVTSGLTLIFLMDLQSVCPVLCVIPVMD</sequence>
<dbReference type="Proteomes" id="UP000515129">
    <property type="component" value="Unplaced"/>
</dbReference>